<sequence>MAIPITAVISDSRQLDQMKDDLLTRQRQLKNFWRPLSLRQDYWLSMYRLLDVLQQSKPLGVARRFISNEPRTGVDAAKAILTRNPTIWRIPLKGAEDENQETRRRAGRIERTLEGLVYDMDELFSMRLQAPFWKQIADQALLRGMIWGKFHITTEALKYRRSPVVAEIYDSRLVFPHVDSWGLNHVMIEKPTNFGDLMASYPEAYREFENKKGVDPHTPAVKLEFWSNDRGERKGISAVLGMVGSAVSTGNVTGLAVGSTNTDARWLVPPYFHGYTYDELPVMGVPVNGVHVTHMAPLSSPLEQSLTERADLLAMNSLAWSGADAWVAEIGRSILSAVEEQVPQYNELVATIFQHLSIGTYGTWVFKTPTGELPNWKPGIESIIPLTPQESVERLTMEPMTPDAYRLMQVLQEERQKGILSNVLQAVTPNLASGVLLQQITNAALSSLEPYMTGMQQFGVRMGTSILAQLQKAAPVIGAFELQAATPKKTFFNIEFDPSAELDAGRHYRPVPVMKPALPDDLTVRMTAARMALDPRRPMLSLMTVLEDIIMIDDPAAESDRIWEDLAQQDPVIILENMALALERHGEQEMAARIRQTEFATKFVEEAKIRQITGSVPGQGGFVVPGPESGPLSLNTARTGTEQNLPPGAEAAGVAGQRVTV</sequence>
<evidence type="ECO:0000313" key="2">
    <source>
        <dbReference type="EMBL" id="KKN83844.1"/>
    </source>
</evidence>
<organism evidence="2">
    <name type="scientific">marine sediment metagenome</name>
    <dbReference type="NCBI Taxonomy" id="412755"/>
    <lineage>
        <taxon>unclassified sequences</taxon>
        <taxon>metagenomes</taxon>
        <taxon>ecological metagenomes</taxon>
    </lineage>
</organism>
<protein>
    <submittedName>
        <fullName evidence="2">Uncharacterized protein</fullName>
    </submittedName>
</protein>
<accession>A0A0F9TX35</accession>
<name>A0A0F9TX35_9ZZZZ</name>
<feature type="region of interest" description="Disordered" evidence="1">
    <location>
        <begin position="637"/>
        <end position="661"/>
    </location>
</feature>
<reference evidence="2" key="1">
    <citation type="journal article" date="2015" name="Nature">
        <title>Complex archaea that bridge the gap between prokaryotes and eukaryotes.</title>
        <authorList>
            <person name="Spang A."/>
            <person name="Saw J.H."/>
            <person name="Jorgensen S.L."/>
            <person name="Zaremba-Niedzwiedzka K."/>
            <person name="Martijn J."/>
            <person name="Lind A.E."/>
            <person name="van Eijk R."/>
            <person name="Schleper C."/>
            <person name="Guy L."/>
            <person name="Ettema T.J."/>
        </authorList>
    </citation>
    <scope>NUCLEOTIDE SEQUENCE</scope>
</reference>
<comment type="caution">
    <text evidence="2">The sequence shown here is derived from an EMBL/GenBank/DDBJ whole genome shotgun (WGS) entry which is preliminary data.</text>
</comment>
<evidence type="ECO:0000256" key="1">
    <source>
        <dbReference type="SAM" id="MobiDB-lite"/>
    </source>
</evidence>
<proteinExistence type="predicted"/>
<dbReference type="AlphaFoldDB" id="A0A0F9TX35"/>
<gene>
    <name evidence="2" type="ORF">LCGC14_0294970</name>
</gene>
<dbReference type="EMBL" id="LAZR01000179">
    <property type="protein sequence ID" value="KKN83844.1"/>
    <property type="molecule type" value="Genomic_DNA"/>
</dbReference>